<feature type="transmembrane region" description="Helical" evidence="1">
    <location>
        <begin position="12"/>
        <end position="30"/>
    </location>
</feature>
<feature type="transmembrane region" description="Helical" evidence="1">
    <location>
        <begin position="367"/>
        <end position="384"/>
    </location>
</feature>
<feature type="transmembrane region" description="Helical" evidence="1">
    <location>
        <begin position="342"/>
        <end position="361"/>
    </location>
</feature>
<evidence type="ECO:0000256" key="1">
    <source>
        <dbReference type="SAM" id="Phobius"/>
    </source>
</evidence>
<feature type="domain" description="TRAP C4-dicarboxylate transport system permease DctM subunit" evidence="2">
    <location>
        <begin position="113"/>
        <end position="549"/>
    </location>
</feature>
<feature type="transmembrane region" description="Helical" evidence="1">
    <location>
        <begin position="96"/>
        <end position="118"/>
    </location>
</feature>
<feature type="transmembrane region" description="Helical" evidence="1">
    <location>
        <begin position="462"/>
        <end position="484"/>
    </location>
</feature>
<evidence type="ECO:0000259" key="2">
    <source>
        <dbReference type="Pfam" id="PF06808"/>
    </source>
</evidence>
<reference evidence="3 4" key="1">
    <citation type="submission" date="2013-11" db="EMBL/GenBank/DDBJ databases">
        <title>Metagenomic analysis of a methanogenic consortium involved in long chain n-alkane degradation.</title>
        <authorList>
            <person name="Davidova I.A."/>
            <person name="Callaghan A.V."/>
            <person name="Wawrik B."/>
            <person name="Pruitt S."/>
            <person name="Marks C."/>
            <person name="Duncan K.E."/>
            <person name="Suflita J.M."/>
        </authorList>
    </citation>
    <scope>NUCLEOTIDE SEQUENCE [LARGE SCALE GENOMIC DNA]</scope>
    <source>
        <strain evidence="3 4">SPR</strain>
    </source>
</reference>
<feature type="transmembrane region" description="Helical" evidence="1">
    <location>
        <begin position="490"/>
        <end position="513"/>
    </location>
</feature>
<feature type="transmembrane region" description="Helical" evidence="1">
    <location>
        <begin position="130"/>
        <end position="151"/>
    </location>
</feature>
<dbReference type="InParanoid" id="A0A0D2HUU9"/>
<feature type="transmembrane region" description="Helical" evidence="1">
    <location>
        <begin position="581"/>
        <end position="600"/>
    </location>
</feature>
<feature type="transmembrane region" description="Helical" evidence="1">
    <location>
        <begin position="171"/>
        <end position="196"/>
    </location>
</feature>
<accession>A0A0D2HUU9</accession>
<feature type="transmembrane region" description="Helical" evidence="1">
    <location>
        <begin position="42"/>
        <end position="59"/>
    </location>
</feature>
<proteinExistence type="predicted"/>
<feature type="transmembrane region" description="Helical" evidence="1">
    <location>
        <begin position="301"/>
        <end position="321"/>
    </location>
</feature>
<dbReference type="RefSeq" id="WP_052515013.1">
    <property type="nucleotide sequence ID" value="NZ_AZAC01000011.1"/>
</dbReference>
<feature type="transmembrane region" description="Helical" evidence="1">
    <location>
        <begin position="405"/>
        <end position="426"/>
    </location>
</feature>
<comment type="caution">
    <text evidence="3">The sequence shown here is derived from an EMBL/GenBank/DDBJ whole genome shotgun (WGS) entry which is preliminary data.</text>
</comment>
<feature type="transmembrane region" description="Helical" evidence="1">
    <location>
        <begin position="432"/>
        <end position="455"/>
    </location>
</feature>
<evidence type="ECO:0000313" key="4">
    <source>
        <dbReference type="Proteomes" id="UP000032233"/>
    </source>
</evidence>
<dbReference type="Pfam" id="PF06808">
    <property type="entry name" value="DctM"/>
    <property type="match status" value="1"/>
</dbReference>
<gene>
    <name evidence="3" type="ORF">X474_09335</name>
</gene>
<keyword evidence="1" id="KW-0812">Transmembrane</keyword>
<dbReference type="PANTHER" id="PTHR43849:SF2">
    <property type="entry name" value="BLL3936 PROTEIN"/>
    <property type="match status" value="1"/>
</dbReference>
<keyword evidence="1" id="KW-0472">Membrane</keyword>
<dbReference type="STRING" id="1429043.X474_09335"/>
<dbReference type="EMBL" id="AZAC01000011">
    <property type="protein sequence ID" value="KIX14198.1"/>
    <property type="molecule type" value="Genomic_DNA"/>
</dbReference>
<protein>
    <submittedName>
        <fullName evidence="3">C4-dicarboxylate ABC transporter</fullName>
    </submittedName>
</protein>
<dbReference type="InterPro" id="IPR011853">
    <property type="entry name" value="TRAP_DctM-Dct_fused"/>
</dbReference>
<organism evidence="3 4">
    <name type="scientific">Dethiosulfatarculus sandiegensis</name>
    <dbReference type="NCBI Taxonomy" id="1429043"/>
    <lineage>
        <taxon>Bacteria</taxon>
        <taxon>Pseudomonadati</taxon>
        <taxon>Thermodesulfobacteriota</taxon>
        <taxon>Desulfarculia</taxon>
        <taxon>Desulfarculales</taxon>
        <taxon>Desulfarculaceae</taxon>
        <taxon>Dethiosulfatarculus</taxon>
    </lineage>
</organism>
<keyword evidence="1" id="KW-1133">Transmembrane helix</keyword>
<dbReference type="NCBIfam" id="TIGR02123">
    <property type="entry name" value="TRAP_fused"/>
    <property type="match status" value="1"/>
</dbReference>
<dbReference type="AlphaFoldDB" id="A0A0D2HUU9"/>
<keyword evidence="4" id="KW-1185">Reference proteome</keyword>
<evidence type="ECO:0000313" key="3">
    <source>
        <dbReference type="EMBL" id="KIX14198.1"/>
    </source>
</evidence>
<dbReference type="Proteomes" id="UP000032233">
    <property type="component" value="Unassembled WGS sequence"/>
</dbReference>
<feature type="transmembrane region" description="Helical" evidence="1">
    <location>
        <begin position="606"/>
        <end position="624"/>
    </location>
</feature>
<name>A0A0D2HUU9_9BACT</name>
<feature type="transmembrane region" description="Helical" evidence="1">
    <location>
        <begin position="525"/>
        <end position="544"/>
    </location>
</feature>
<dbReference type="InterPro" id="IPR010656">
    <property type="entry name" value="DctM"/>
</dbReference>
<feature type="transmembrane region" description="Helical" evidence="1">
    <location>
        <begin position="550"/>
        <end position="574"/>
    </location>
</feature>
<feature type="transmembrane region" description="Helical" evidence="1">
    <location>
        <begin position="71"/>
        <end position="90"/>
    </location>
</feature>
<dbReference type="PATRIC" id="fig|1429043.3.peg.1975"/>
<sequence>MTESQNIKTIIQWVITLTALGMCAFHLYTAQFGLFSAMVQRPVHLLFACALVFFIHPALRKTDRAAMGPGWRILDIAMIILTAAALIHIATEYKSLVARGGAATDLDLWLGGIVIIMVLDATRRIMGPALPIITLVAIAYTLFGHLIPGLWGHRLIDLEQLISYQFLTTEGLFTIPLGVSASFIFIFILFGAFLVASGTGEFFIRFANALAGHMRGGPAKVAVLSSATFGSISGSAVANVVSTGSFTIPLMKDIGYRPVFAGAIESVASTGGQFMPPVMGAAAFIIADMLGTTYLEVCKAALIPAVLYFVALLYMVHLEAVRRGLKGLDRSMLPPLWKTIKQGGHLLLPAVILIAFLVQGYSPMKSGLWALVAVVVISWFKKSTRMGPRKILTAMEKGARGSLEVALACACAGIVIGCVTQSGLGLKFSSLVIQASGGSLLLSLVFVMVASLILGMGLTTSAAYILTVILAGPVLVDLGVKPLAAHLFVFYYACLSCITPPVALAAFAGAGLAGSKPFATGFESMRLAIIAYLVPFIFVYHPVLIWQGSWYAIMLSFVSAVLGCVAIGSSLLGYLAGRLNLLFRAVLLGAAFLLIMPGLYSDLGGVALLGLIYLLMNLAAKKALPVSTQA</sequence>
<dbReference type="PANTHER" id="PTHR43849">
    <property type="entry name" value="BLL3936 PROTEIN"/>
    <property type="match status" value="1"/>
</dbReference>
<dbReference type="OrthoDB" id="9759894at2"/>